<dbReference type="Proteomes" id="UP001291653">
    <property type="component" value="Unassembled WGS sequence"/>
</dbReference>
<dbReference type="Gene3D" id="3.40.630.30">
    <property type="match status" value="1"/>
</dbReference>
<accession>A0ABQ5NRB6</accession>
<dbReference type="InterPro" id="IPR000182">
    <property type="entry name" value="GNAT_dom"/>
</dbReference>
<organism evidence="2 3">
    <name type="scientific">Streptomyces yaizuensis</name>
    <dbReference type="NCBI Taxonomy" id="2989713"/>
    <lineage>
        <taxon>Bacteria</taxon>
        <taxon>Bacillati</taxon>
        <taxon>Actinomycetota</taxon>
        <taxon>Actinomycetes</taxon>
        <taxon>Kitasatosporales</taxon>
        <taxon>Streptomycetaceae</taxon>
        <taxon>Streptomyces</taxon>
    </lineage>
</organism>
<keyword evidence="3" id="KW-1185">Reference proteome</keyword>
<dbReference type="InterPro" id="IPR050276">
    <property type="entry name" value="MshD_Acetyltransferase"/>
</dbReference>
<gene>
    <name evidence="2" type="ORF">SYYSPA8_01525</name>
</gene>
<evidence type="ECO:0000313" key="3">
    <source>
        <dbReference type="Proteomes" id="UP001291653"/>
    </source>
</evidence>
<protein>
    <submittedName>
        <fullName evidence="2">GNAT family N-acetyltransferase</fullName>
    </submittedName>
</protein>
<dbReference type="EMBL" id="BSBI01000001">
    <property type="protein sequence ID" value="GLF92924.1"/>
    <property type="molecule type" value="Genomic_DNA"/>
</dbReference>
<dbReference type="PANTHER" id="PTHR43617">
    <property type="entry name" value="L-AMINO ACID N-ACETYLTRANSFERASE"/>
    <property type="match status" value="1"/>
</dbReference>
<dbReference type="InterPro" id="IPR016181">
    <property type="entry name" value="Acyl_CoA_acyltransferase"/>
</dbReference>
<proteinExistence type="predicted"/>
<comment type="caution">
    <text evidence="2">The sequence shown here is derived from an EMBL/GenBank/DDBJ whole genome shotgun (WGS) entry which is preliminary data.</text>
</comment>
<name>A0ABQ5NRB6_9ACTN</name>
<dbReference type="RefSeq" id="WP_323445042.1">
    <property type="nucleotide sequence ID" value="NZ_BSBI01000001.1"/>
</dbReference>
<evidence type="ECO:0000313" key="2">
    <source>
        <dbReference type="EMBL" id="GLF92924.1"/>
    </source>
</evidence>
<dbReference type="SUPFAM" id="SSF55729">
    <property type="entry name" value="Acyl-CoA N-acyltransferases (Nat)"/>
    <property type="match status" value="1"/>
</dbReference>
<reference evidence="2 3" key="1">
    <citation type="submission" date="2022-10" db="EMBL/GenBank/DDBJ databases">
        <title>Draft genome sequence of Streptomyces sp. YSPA8.</title>
        <authorList>
            <person name="Moriuchi R."/>
            <person name="Dohra H."/>
            <person name="Yamamura H."/>
            <person name="Kodani S."/>
        </authorList>
    </citation>
    <scope>NUCLEOTIDE SEQUENCE [LARGE SCALE GENOMIC DNA]</scope>
    <source>
        <strain evidence="2 3">YSPA8</strain>
    </source>
</reference>
<sequence length="166" mass="17959">MIDYGFMDRAGRPVTLHEVDDGNWRAVADVAPRDDQRRFVPPSAARYLLLSLREGVWNSLAVRAGDTVAGHVMWARDDEDGSYWIGGMLIDAAEQGKGLGRAAVRTLMASLAERADCAELRLSYEPDNAAAGHLYTSLGFRATTAVEGEEIVAVLAAREATAPRAV</sequence>
<dbReference type="PROSITE" id="PS51186">
    <property type="entry name" value="GNAT"/>
    <property type="match status" value="1"/>
</dbReference>
<dbReference type="Pfam" id="PF00583">
    <property type="entry name" value="Acetyltransf_1"/>
    <property type="match status" value="1"/>
</dbReference>
<feature type="domain" description="N-acetyltransferase" evidence="1">
    <location>
        <begin position="14"/>
        <end position="161"/>
    </location>
</feature>
<dbReference type="CDD" id="cd04301">
    <property type="entry name" value="NAT_SF"/>
    <property type="match status" value="1"/>
</dbReference>
<evidence type="ECO:0000259" key="1">
    <source>
        <dbReference type="PROSITE" id="PS51186"/>
    </source>
</evidence>